<evidence type="ECO:0000313" key="2">
    <source>
        <dbReference type="EMBL" id="GAA3875482.1"/>
    </source>
</evidence>
<dbReference type="GO" id="GO:0004180">
    <property type="term" value="F:carboxypeptidase activity"/>
    <property type="evidence" value="ECO:0007669"/>
    <property type="project" value="UniProtKB-KW"/>
</dbReference>
<comment type="caution">
    <text evidence="2">The sequence shown here is derived from an EMBL/GenBank/DDBJ whole genome shotgun (WGS) entry which is preliminary data.</text>
</comment>
<feature type="compositionally biased region" description="Low complexity" evidence="1">
    <location>
        <begin position="1"/>
        <end position="17"/>
    </location>
</feature>
<evidence type="ECO:0000256" key="1">
    <source>
        <dbReference type="SAM" id="MobiDB-lite"/>
    </source>
</evidence>
<keyword evidence="2" id="KW-0645">Protease</keyword>
<feature type="region of interest" description="Disordered" evidence="1">
    <location>
        <begin position="1"/>
        <end position="23"/>
    </location>
</feature>
<dbReference type="EMBL" id="BAABCN010000003">
    <property type="protein sequence ID" value="GAA3875482.1"/>
    <property type="molecule type" value="Genomic_DNA"/>
</dbReference>
<dbReference type="Gene3D" id="3.40.50.1820">
    <property type="entry name" value="alpha/beta hydrolase"/>
    <property type="match status" value="1"/>
</dbReference>
<keyword evidence="2" id="KW-0378">Hydrolase</keyword>
<protein>
    <submittedName>
        <fullName evidence="2">Carboxypeptidase</fullName>
    </submittedName>
</protein>
<reference evidence="3" key="1">
    <citation type="journal article" date="2019" name="Int. J. Syst. Evol. Microbiol.">
        <title>The Global Catalogue of Microorganisms (GCM) 10K type strain sequencing project: providing services to taxonomists for standard genome sequencing and annotation.</title>
        <authorList>
            <consortium name="The Broad Institute Genomics Platform"/>
            <consortium name="The Broad Institute Genome Sequencing Center for Infectious Disease"/>
            <person name="Wu L."/>
            <person name="Ma J."/>
        </authorList>
    </citation>
    <scope>NUCLEOTIDE SEQUENCE [LARGE SCALE GENOMIC DNA]</scope>
    <source>
        <strain evidence="3">JCM 17021</strain>
    </source>
</reference>
<dbReference type="RefSeq" id="WP_345065046.1">
    <property type="nucleotide sequence ID" value="NZ_BAABCN010000003.1"/>
</dbReference>
<dbReference type="SUPFAM" id="SSF53474">
    <property type="entry name" value="alpha/beta-Hydrolases"/>
    <property type="match status" value="1"/>
</dbReference>
<evidence type="ECO:0000313" key="3">
    <source>
        <dbReference type="Proteomes" id="UP001501803"/>
    </source>
</evidence>
<gene>
    <name evidence="2" type="ORF">GCM10022381_17710</name>
</gene>
<name>A0ABP7KFV1_9MICO</name>
<dbReference type="Pfam" id="PF00450">
    <property type="entry name" value="Peptidase_S10"/>
    <property type="match status" value="1"/>
</dbReference>
<keyword evidence="3" id="KW-1185">Reference proteome</keyword>
<organism evidence="2 3">
    <name type="scientific">Leifsonia kafniensis</name>
    <dbReference type="NCBI Taxonomy" id="475957"/>
    <lineage>
        <taxon>Bacteria</taxon>
        <taxon>Bacillati</taxon>
        <taxon>Actinomycetota</taxon>
        <taxon>Actinomycetes</taxon>
        <taxon>Micrococcales</taxon>
        <taxon>Microbacteriaceae</taxon>
        <taxon>Leifsonia</taxon>
    </lineage>
</organism>
<dbReference type="InterPro" id="IPR001563">
    <property type="entry name" value="Peptidase_S10"/>
</dbReference>
<dbReference type="Proteomes" id="UP001501803">
    <property type="component" value="Unassembled WGS sequence"/>
</dbReference>
<dbReference type="InterPro" id="IPR029058">
    <property type="entry name" value="AB_hydrolase_fold"/>
</dbReference>
<accession>A0ABP7KFV1</accession>
<keyword evidence="2" id="KW-0121">Carboxypeptidase</keyword>
<sequence length="490" mass="53627">MDESPTTPSTDTTAESSQSQTHRIRIGDRDIDYVATAGTVLVRDAEHEPLASVFYLSYVAEQPVGAPARPVTFFFNGGPGSASLWLNIGGFGPKRAPTATPAATPPAPYIVGDNPHSLIDTTDMVFIDAVGTGYSRLAGSATGADVWGVDQDVDVFARAITRYLTITNNWNAPRFLFGESYGTTRSAALVHKLQNQGIDFNGVVLLSTLLNWTTMQAGADQSYVNSLPSFAAAAWYHKRRDDHPDNLDAYLDEVRAFAQGPYAAALQLGDRLPAEQENAVAEQLGRHIGLDAGYLKRTMLRVDMEQFRRALLDEQGIVIGRFDTRFTAENNYIIGNGSHDPATDDAATAGVNSAHLSTFRDHLVSDIGYTSELHYLPLNNVVIAQAWDWNHKAPGFDAPMQIPNVTLDLAAALRRNRSLRVAVMGGVYDLATPFFGAEYDFAHMFLSAELRENVSFHFYESGHMTFVDEVAITKMKADLIEFYATATRTA</sequence>
<proteinExistence type="predicted"/>